<dbReference type="Proteomes" id="UP001295444">
    <property type="component" value="Chromosome 01"/>
</dbReference>
<evidence type="ECO:0000313" key="1">
    <source>
        <dbReference type="EMBL" id="CAH2225753.1"/>
    </source>
</evidence>
<organism evidence="1 2">
    <name type="scientific">Pelobates cultripes</name>
    <name type="common">Western spadefoot toad</name>
    <dbReference type="NCBI Taxonomy" id="61616"/>
    <lineage>
        <taxon>Eukaryota</taxon>
        <taxon>Metazoa</taxon>
        <taxon>Chordata</taxon>
        <taxon>Craniata</taxon>
        <taxon>Vertebrata</taxon>
        <taxon>Euteleostomi</taxon>
        <taxon>Amphibia</taxon>
        <taxon>Batrachia</taxon>
        <taxon>Anura</taxon>
        <taxon>Pelobatoidea</taxon>
        <taxon>Pelobatidae</taxon>
        <taxon>Pelobates</taxon>
    </lineage>
</organism>
<sequence>MSKGVDQMTERILNLTLEVIYLLTGEDYVVVKNQGDRMGNDRSSRVSDRFCRSQNPFTDHPNYSQERNSDEKVLELANTVIHLLTGEVLSRCKKVTFGFSMGDIDYFEEHKDPYQNLMMDKQQALCSLGNQAFVVNQILNAFRENGSPTPNLCMEQY</sequence>
<proteinExistence type="predicted"/>
<protein>
    <submittedName>
        <fullName evidence="1">Uncharacterized protein</fullName>
    </submittedName>
</protein>
<evidence type="ECO:0000313" key="2">
    <source>
        <dbReference type="Proteomes" id="UP001295444"/>
    </source>
</evidence>
<gene>
    <name evidence="1" type="ORF">PECUL_23A016207</name>
</gene>
<keyword evidence="2" id="KW-1185">Reference proteome</keyword>
<accession>A0AAD1RAE9</accession>
<dbReference type="EMBL" id="OW240912">
    <property type="protein sequence ID" value="CAH2225753.1"/>
    <property type="molecule type" value="Genomic_DNA"/>
</dbReference>
<dbReference type="AlphaFoldDB" id="A0AAD1RAE9"/>
<name>A0AAD1RAE9_PELCU</name>
<reference evidence="1" key="1">
    <citation type="submission" date="2022-03" db="EMBL/GenBank/DDBJ databases">
        <authorList>
            <person name="Alioto T."/>
            <person name="Alioto T."/>
            <person name="Gomez Garrido J."/>
        </authorList>
    </citation>
    <scope>NUCLEOTIDE SEQUENCE</scope>
</reference>